<comment type="similarity">
    <text evidence="1 4">Belongs to the plant dirigent protein family.</text>
</comment>
<organism evidence="5 6">
    <name type="scientific">Dendrobium catenatum</name>
    <dbReference type="NCBI Taxonomy" id="906689"/>
    <lineage>
        <taxon>Eukaryota</taxon>
        <taxon>Viridiplantae</taxon>
        <taxon>Streptophyta</taxon>
        <taxon>Embryophyta</taxon>
        <taxon>Tracheophyta</taxon>
        <taxon>Spermatophyta</taxon>
        <taxon>Magnoliopsida</taxon>
        <taxon>Liliopsida</taxon>
        <taxon>Asparagales</taxon>
        <taxon>Orchidaceae</taxon>
        <taxon>Epidendroideae</taxon>
        <taxon>Malaxideae</taxon>
        <taxon>Dendrobiinae</taxon>
        <taxon>Dendrobium</taxon>
    </lineage>
</organism>
<keyword evidence="3 4" id="KW-0964">Secreted</keyword>
<dbReference type="GO" id="GO:0009699">
    <property type="term" value="P:phenylpropanoid biosynthetic process"/>
    <property type="evidence" value="ECO:0007669"/>
    <property type="project" value="UniProtKB-ARBA"/>
</dbReference>
<keyword evidence="4" id="KW-0052">Apoplast</keyword>
<evidence type="ECO:0000313" key="5">
    <source>
        <dbReference type="EMBL" id="PKU62761.1"/>
    </source>
</evidence>
<dbReference type="InterPro" id="IPR004265">
    <property type="entry name" value="Dirigent"/>
</dbReference>
<keyword evidence="6" id="KW-1185">Reference proteome</keyword>
<reference evidence="5 6" key="1">
    <citation type="journal article" date="2016" name="Sci. Rep.">
        <title>The Dendrobium catenatum Lindl. genome sequence provides insights into polysaccharide synthase, floral development and adaptive evolution.</title>
        <authorList>
            <person name="Zhang G.Q."/>
            <person name="Xu Q."/>
            <person name="Bian C."/>
            <person name="Tsai W.C."/>
            <person name="Yeh C.M."/>
            <person name="Liu K.W."/>
            <person name="Yoshida K."/>
            <person name="Zhang L.S."/>
            <person name="Chang S.B."/>
            <person name="Chen F."/>
            <person name="Shi Y."/>
            <person name="Su Y.Y."/>
            <person name="Zhang Y.Q."/>
            <person name="Chen L.J."/>
            <person name="Yin Y."/>
            <person name="Lin M."/>
            <person name="Huang H."/>
            <person name="Deng H."/>
            <person name="Wang Z.W."/>
            <person name="Zhu S.L."/>
            <person name="Zhao X."/>
            <person name="Deng C."/>
            <person name="Niu S.C."/>
            <person name="Huang J."/>
            <person name="Wang M."/>
            <person name="Liu G.H."/>
            <person name="Yang H.J."/>
            <person name="Xiao X.J."/>
            <person name="Hsiao Y.Y."/>
            <person name="Wu W.L."/>
            <person name="Chen Y.Y."/>
            <person name="Mitsuda N."/>
            <person name="Ohme-Takagi M."/>
            <person name="Luo Y.B."/>
            <person name="Van de Peer Y."/>
            <person name="Liu Z.J."/>
        </authorList>
    </citation>
    <scope>NUCLEOTIDE SEQUENCE [LARGE SCALE GENOMIC DNA]</scope>
    <source>
        <tissue evidence="5">The whole plant</tissue>
    </source>
</reference>
<proteinExistence type="inferred from homology"/>
<comment type="function">
    <text evidence="4">Dirigent proteins impart stereoselectivity on the phenoxy radical-coupling reaction, yielding optically active lignans from two molecules of coniferyl alcohol in the biosynthesis of lignans, flavonolignans, and alkaloids and thus plays a central role in plant secondary metabolism.</text>
</comment>
<protein>
    <recommendedName>
        <fullName evidence="4">Dirigent protein</fullName>
    </recommendedName>
</protein>
<dbReference type="PANTHER" id="PTHR46215">
    <property type="entry name" value="DIRIGENT PROTEIN 24-RELATED"/>
    <property type="match status" value="1"/>
</dbReference>
<name>A0A2I0VH77_9ASPA</name>
<evidence type="ECO:0000256" key="4">
    <source>
        <dbReference type="RuleBase" id="RU363099"/>
    </source>
</evidence>
<evidence type="ECO:0000256" key="2">
    <source>
        <dbReference type="ARBA" id="ARBA00011738"/>
    </source>
</evidence>
<dbReference type="AlphaFoldDB" id="A0A2I0VH77"/>
<accession>A0A2I0VH77</accession>
<dbReference type="Proteomes" id="UP000233837">
    <property type="component" value="Unassembled WGS sequence"/>
</dbReference>
<dbReference type="Gene3D" id="2.40.480.10">
    <property type="entry name" value="Allene oxide cyclase-like"/>
    <property type="match status" value="1"/>
</dbReference>
<dbReference type="GO" id="GO:0048046">
    <property type="term" value="C:apoplast"/>
    <property type="evidence" value="ECO:0007669"/>
    <property type="project" value="UniProtKB-SubCell"/>
</dbReference>
<evidence type="ECO:0000313" key="6">
    <source>
        <dbReference type="Proteomes" id="UP000233837"/>
    </source>
</evidence>
<comment type="subunit">
    <text evidence="2 4">Homodimer.</text>
</comment>
<reference evidence="5 6" key="2">
    <citation type="journal article" date="2017" name="Nature">
        <title>The Apostasia genome and the evolution of orchids.</title>
        <authorList>
            <person name="Zhang G.Q."/>
            <person name="Liu K.W."/>
            <person name="Li Z."/>
            <person name="Lohaus R."/>
            <person name="Hsiao Y.Y."/>
            <person name="Niu S.C."/>
            <person name="Wang J.Y."/>
            <person name="Lin Y.C."/>
            <person name="Xu Q."/>
            <person name="Chen L.J."/>
            <person name="Yoshida K."/>
            <person name="Fujiwara S."/>
            <person name="Wang Z.W."/>
            <person name="Zhang Y.Q."/>
            <person name="Mitsuda N."/>
            <person name="Wang M."/>
            <person name="Liu G.H."/>
            <person name="Pecoraro L."/>
            <person name="Huang H.X."/>
            <person name="Xiao X.J."/>
            <person name="Lin M."/>
            <person name="Wu X.Y."/>
            <person name="Wu W.L."/>
            <person name="Chen Y.Y."/>
            <person name="Chang S.B."/>
            <person name="Sakamoto S."/>
            <person name="Ohme-Takagi M."/>
            <person name="Yagi M."/>
            <person name="Zeng S.J."/>
            <person name="Shen C.Y."/>
            <person name="Yeh C.M."/>
            <person name="Luo Y.B."/>
            <person name="Tsai W.C."/>
            <person name="Van de Peer Y."/>
            <person name="Liu Z.J."/>
        </authorList>
    </citation>
    <scope>NUCLEOTIDE SEQUENCE [LARGE SCALE GENOMIC DNA]</scope>
    <source>
        <tissue evidence="5">The whole plant</tissue>
    </source>
</reference>
<dbReference type="InterPro" id="IPR044859">
    <property type="entry name" value="Allene_oxi_cyc_Dirigent"/>
</dbReference>
<dbReference type="EMBL" id="KZ503593">
    <property type="protein sequence ID" value="PKU62761.1"/>
    <property type="molecule type" value="Genomic_DNA"/>
</dbReference>
<evidence type="ECO:0000256" key="3">
    <source>
        <dbReference type="ARBA" id="ARBA00022525"/>
    </source>
</evidence>
<dbReference type="Pfam" id="PF03018">
    <property type="entry name" value="Dirigent"/>
    <property type="match status" value="1"/>
</dbReference>
<gene>
    <name evidence="5" type="ORF">MA16_Dca023325</name>
</gene>
<sequence length="239" mass="26423">MKPANPELIQFPNLCDLSTTAWENILAHLFFLASFVSINKKPSQATAEPSKFHSNTEHKIAFFINNILENNKNSLEPALKNGNNHVPRHDFIGLLGHEYRVPYNPRNGSPASWWAFLACMKALVSGTVTVIDEKLAGNCSNHRAAIVGKIQGLYVTGSKDDSRYMVAMKASFASNGNLSDSLRFFGVYQKGLMESEISVIGGSGRYKDANGFAIVKSVGCEVKGNVKKLLFNVYLRYEK</sequence>
<dbReference type="PANTHER" id="PTHR46215:SF17">
    <property type="entry name" value="DIRIGENT PROTEIN"/>
    <property type="match status" value="1"/>
</dbReference>
<comment type="subcellular location">
    <subcellularLocation>
        <location evidence="4">Secreted</location>
        <location evidence="4">Extracellular space</location>
        <location evidence="4">Apoplast</location>
    </subcellularLocation>
</comment>
<evidence type="ECO:0000256" key="1">
    <source>
        <dbReference type="ARBA" id="ARBA00010746"/>
    </source>
</evidence>